<gene>
    <name evidence="2" type="ORF">BDW02DRAFT_361844</name>
</gene>
<keyword evidence="3" id="KW-1185">Reference proteome</keyword>
<evidence type="ECO:0000313" key="2">
    <source>
        <dbReference type="EMBL" id="KAF1838595.1"/>
    </source>
</evidence>
<sequence>MASHSALGSSLSLPLLLPPSCQPTPGRACRWRAPQCTLSATSPAIGRSTQTSKSLACKTQLQRHAQATAFAWDRSLTGRRYMSCPCHHAALHPILNPSPPLVLDSWPAPLGKHGQPTFLVWSTMPSCFSFARLASC</sequence>
<feature type="signal peptide" evidence="1">
    <location>
        <begin position="1"/>
        <end position="23"/>
    </location>
</feature>
<keyword evidence="1" id="KW-0732">Signal</keyword>
<dbReference type="AlphaFoldDB" id="A0A6A5KJL9"/>
<dbReference type="EMBL" id="ML975250">
    <property type="protein sequence ID" value="KAF1838595.1"/>
    <property type="molecule type" value="Genomic_DNA"/>
</dbReference>
<evidence type="ECO:0000256" key="1">
    <source>
        <dbReference type="SAM" id="SignalP"/>
    </source>
</evidence>
<protein>
    <submittedName>
        <fullName evidence="2">Uncharacterized protein</fullName>
    </submittedName>
</protein>
<proteinExistence type="predicted"/>
<organism evidence="2 3">
    <name type="scientific">Decorospora gaudefroyi</name>
    <dbReference type="NCBI Taxonomy" id="184978"/>
    <lineage>
        <taxon>Eukaryota</taxon>
        <taxon>Fungi</taxon>
        <taxon>Dikarya</taxon>
        <taxon>Ascomycota</taxon>
        <taxon>Pezizomycotina</taxon>
        <taxon>Dothideomycetes</taxon>
        <taxon>Pleosporomycetidae</taxon>
        <taxon>Pleosporales</taxon>
        <taxon>Pleosporineae</taxon>
        <taxon>Pleosporaceae</taxon>
        <taxon>Decorospora</taxon>
    </lineage>
</organism>
<accession>A0A6A5KJL9</accession>
<feature type="chain" id="PRO_5025631049" evidence="1">
    <location>
        <begin position="24"/>
        <end position="136"/>
    </location>
</feature>
<evidence type="ECO:0000313" key="3">
    <source>
        <dbReference type="Proteomes" id="UP000800040"/>
    </source>
</evidence>
<name>A0A6A5KJL9_9PLEO</name>
<reference evidence="2" key="1">
    <citation type="submission" date="2020-01" db="EMBL/GenBank/DDBJ databases">
        <authorList>
            <consortium name="DOE Joint Genome Institute"/>
            <person name="Haridas S."/>
            <person name="Albert R."/>
            <person name="Binder M."/>
            <person name="Bloem J."/>
            <person name="Labutti K."/>
            <person name="Salamov A."/>
            <person name="Andreopoulos B."/>
            <person name="Baker S.E."/>
            <person name="Barry K."/>
            <person name="Bills G."/>
            <person name="Bluhm B.H."/>
            <person name="Cannon C."/>
            <person name="Castanera R."/>
            <person name="Culley D.E."/>
            <person name="Daum C."/>
            <person name="Ezra D."/>
            <person name="Gonzalez J.B."/>
            <person name="Henrissat B."/>
            <person name="Kuo A."/>
            <person name="Liang C."/>
            <person name="Lipzen A."/>
            <person name="Lutzoni F."/>
            <person name="Magnuson J."/>
            <person name="Mondo S."/>
            <person name="Nolan M."/>
            <person name="Ohm R."/>
            <person name="Pangilinan J."/>
            <person name="Park H.-J."/>
            <person name="Ramirez L."/>
            <person name="Alfaro M."/>
            <person name="Sun H."/>
            <person name="Tritt A."/>
            <person name="Yoshinaga Y."/>
            <person name="Zwiers L.-H."/>
            <person name="Turgeon B.G."/>
            <person name="Goodwin S.B."/>
            <person name="Spatafora J.W."/>
            <person name="Crous P.W."/>
            <person name="Grigoriev I.V."/>
        </authorList>
    </citation>
    <scope>NUCLEOTIDE SEQUENCE</scope>
    <source>
        <strain evidence="2">P77</strain>
    </source>
</reference>
<dbReference type="Proteomes" id="UP000800040">
    <property type="component" value="Unassembled WGS sequence"/>
</dbReference>